<feature type="transmembrane region" description="Helical" evidence="1">
    <location>
        <begin position="29"/>
        <end position="46"/>
    </location>
</feature>
<reference evidence="2 3" key="1">
    <citation type="submission" date="2023-07" db="EMBL/GenBank/DDBJ databases">
        <title>Genomic Encyclopedia of Type Strains, Phase IV (KMG-IV): sequencing the most valuable type-strain genomes for metagenomic binning, comparative biology and taxonomic classification.</title>
        <authorList>
            <person name="Goeker M."/>
        </authorList>
    </citation>
    <scope>NUCLEOTIDE SEQUENCE [LARGE SCALE GENOMIC DNA]</scope>
    <source>
        <strain evidence="2 3">DSM 102814</strain>
    </source>
</reference>
<protein>
    <submittedName>
        <fullName evidence="2">Uncharacterized protein</fullName>
    </submittedName>
</protein>
<name>A0ABU1K626_9FLAO</name>
<comment type="caution">
    <text evidence="2">The sequence shown here is derived from an EMBL/GenBank/DDBJ whole genome shotgun (WGS) entry which is preliminary data.</text>
</comment>
<keyword evidence="1" id="KW-0812">Transmembrane</keyword>
<proteinExistence type="predicted"/>
<accession>A0ABU1K626</accession>
<evidence type="ECO:0000313" key="2">
    <source>
        <dbReference type="EMBL" id="MDR6301069.1"/>
    </source>
</evidence>
<gene>
    <name evidence="2" type="ORF">GGR31_001716</name>
</gene>
<organism evidence="2 3">
    <name type="scientific">Mesonia maritima</name>
    <dbReference type="NCBI Taxonomy" id="1793873"/>
    <lineage>
        <taxon>Bacteria</taxon>
        <taxon>Pseudomonadati</taxon>
        <taxon>Bacteroidota</taxon>
        <taxon>Flavobacteriia</taxon>
        <taxon>Flavobacteriales</taxon>
        <taxon>Flavobacteriaceae</taxon>
        <taxon>Mesonia</taxon>
    </lineage>
</organism>
<dbReference type="Proteomes" id="UP001257659">
    <property type="component" value="Unassembled WGS sequence"/>
</dbReference>
<keyword evidence="1" id="KW-0472">Membrane</keyword>
<keyword evidence="3" id="KW-1185">Reference proteome</keyword>
<feature type="transmembrane region" description="Helical" evidence="1">
    <location>
        <begin position="7"/>
        <end position="23"/>
    </location>
</feature>
<evidence type="ECO:0000313" key="3">
    <source>
        <dbReference type="Proteomes" id="UP001257659"/>
    </source>
</evidence>
<evidence type="ECO:0000256" key="1">
    <source>
        <dbReference type="SAM" id="Phobius"/>
    </source>
</evidence>
<sequence>MDEENACLIINYFVVGYFLGIIIDSCCDWSFFMSGVLGATGLIVGYQKVKKNN</sequence>
<dbReference type="RefSeq" id="WP_309728092.1">
    <property type="nucleotide sequence ID" value="NZ_JAVDQA010000004.1"/>
</dbReference>
<dbReference type="EMBL" id="JAVDQA010000004">
    <property type="protein sequence ID" value="MDR6301069.1"/>
    <property type="molecule type" value="Genomic_DNA"/>
</dbReference>
<keyword evidence="1" id="KW-1133">Transmembrane helix</keyword>